<dbReference type="KEGG" id="tcd:AAIA72_03170"/>
<sequence length="360" mass="41962">MQRLWSDLESRADATLFQSWPWISNWWKVWGEALGLCPVVIGIWKHDQLVAMAPFYTRDYSLMPGLRLKQLQMMGNVWRGANTVRSEYTRPLTDSKFERELQGILAEVLGKLKWDDMVLPDVEESGPATFWKDVDAYTVIRQEDTSWFVDTHDGDFEGYLSSLGKNTRLKLYNRRQWANDRYGMLHEWIDPDDFHAVARFLEQLNEFHVTRWGAPAFDLRATAFHLAMIQALPPAHVRLGVLRAGDQVVSVSYNLQYRNTLYNLQSGYIEDFDRKLSLGTLHMGYVIEWAFQMHEVARYDLLAGEGKRTAYKGHLSTHDTSFLTVQLVRHPLFRLGVKLYGRAPLTVRRWLQRTLRPYSG</sequence>
<evidence type="ECO:0000259" key="1">
    <source>
        <dbReference type="Pfam" id="PF13480"/>
    </source>
</evidence>
<dbReference type="SUPFAM" id="SSF55729">
    <property type="entry name" value="Acyl-CoA N-acyltransferases (Nat)"/>
    <property type="match status" value="1"/>
</dbReference>
<dbReference type="AlphaFoldDB" id="A0AB39UY84"/>
<dbReference type="InterPro" id="IPR016181">
    <property type="entry name" value="Acyl_CoA_acyltransferase"/>
</dbReference>
<reference evidence="2" key="1">
    <citation type="submission" date="2024-05" db="EMBL/GenBank/DDBJ databases">
        <title>Genome sequencing of novel strain.</title>
        <authorList>
            <person name="Ganbat D."/>
            <person name="Ganbat S."/>
            <person name="Lee S.-J."/>
        </authorList>
    </citation>
    <scope>NUCLEOTIDE SEQUENCE</scope>
    <source>
        <strain evidence="2">SMD15-11</strain>
    </source>
</reference>
<proteinExistence type="predicted"/>
<protein>
    <submittedName>
        <fullName evidence="2">GNAT family N-acetyltransferase</fullName>
        <ecNumber evidence="2">2.3.1.-</ecNumber>
    </submittedName>
</protein>
<dbReference type="Pfam" id="PF13480">
    <property type="entry name" value="Acetyltransf_6"/>
    <property type="match status" value="1"/>
</dbReference>
<dbReference type="InterPro" id="IPR038740">
    <property type="entry name" value="BioF2-like_GNAT_dom"/>
</dbReference>
<dbReference type="GO" id="GO:0016746">
    <property type="term" value="F:acyltransferase activity"/>
    <property type="evidence" value="ECO:0007669"/>
    <property type="project" value="UniProtKB-KW"/>
</dbReference>
<gene>
    <name evidence="2" type="ORF">AAIA72_03170</name>
</gene>
<feature type="domain" description="BioF2-like acetyltransferase" evidence="1">
    <location>
        <begin position="166"/>
        <end position="312"/>
    </location>
</feature>
<organism evidence="2">
    <name type="scientific">Thermohahella caldifontis</name>
    <dbReference type="NCBI Taxonomy" id="3142973"/>
    <lineage>
        <taxon>Bacteria</taxon>
        <taxon>Pseudomonadati</taxon>
        <taxon>Pseudomonadota</taxon>
        <taxon>Gammaproteobacteria</taxon>
        <taxon>Oceanospirillales</taxon>
        <taxon>Hahellaceae</taxon>
        <taxon>Thermohahella</taxon>
    </lineage>
</organism>
<accession>A0AB39UY84</accession>
<keyword evidence="2" id="KW-0808">Transferase</keyword>
<keyword evidence="2" id="KW-0012">Acyltransferase</keyword>
<dbReference type="EC" id="2.3.1.-" evidence="2"/>
<dbReference type="EMBL" id="CP154858">
    <property type="protein sequence ID" value="XDT73002.1"/>
    <property type="molecule type" value="Genomic_DNA"/>
</dbReference>
<dbReference type="Gene3D" id="3.40.630.30">
    <property type="match status" value="1"/>
</dbReference>
<name>A0AB39UY84_9GAMM</name>
<dbReference type="RefSeq" id="WP_369602003.1">
    <property type="nucleotide sequence ID" value="NZ_CP154858.1"/>
</dbReference>
<evidence type="ECO:0000313" key="2">
    <source>
        <dbReference type="EMBL" id="XDT73002.1"/>
    </source>
</evidence>